<dbReference type="GO" id="GO:0003677">
    <property type="term" value="F:DNA binding"/>
    <property type="evidence" value="ECO:0007669"/>
    <property type="project" value="UniProtKB-KW"/>
</dbReference>
<dbReference type="InterPro" id="IPR047057">
    <property type="entry name" value="MerR_fam"/>
</dbReference>
<evidence type="ECO:0000256" key="4">
    <source>
        <dbReference type="ARBA" id="ARBA00023163"/>
    </source>
</evidence>
<sequence>MYLIKQAAKLSGVSVRTLHHYDRIGLLVPRKAANGYRYYDEENLNVLQQICFYKYLGFSLQDIRRLLTQPPRENLAVLREQRALLEKEKQRLMTLIRTIEQSIAALQGETTMTAQEKFAGFSYDDYLVHAEEKYDCCLEDILAKQKGQEKRMMEEFNALFFRFARHRQAQLPAAGREAQETTRQLHEFLKKYTCDEPCTCTLNMFAEMGELYVDNQSFQTGLDQFGEGTAQYARDAIRHYVGAQT</sequence>
<dbReference type="InterPro" id="IPR009061">
    <property type="entry name" value="DNA-bd_dom_put_sf"/>
</dbReference>
<keyword evidence="5" id="KW-0175">Coiled coil</keyword>
<dbReference type="RefSeq" id="WP_122245129.1">
    <property type="nucleotide sequence ID" value="NZ_RDQJ01000011.1"/>
</dbReference>
<dbReference type="EMBL" id="RDQJ01000011">
    <property type="protein sequence ID" value="RMX14830.1"/>
    <property type="molecule type" value="Genomic_DNA"/>
</dbReference>
<dbReference type="Pfam" id="PF13411">
    <property type="entry name" value="MerR_1"/>
    <property type="match status" value="1"/>
</dbReference>
<accession>A0A3M6RI50</accession>
<dbReference type="OrthoDB" id="9808480at2"/>
<dbReference type="AlphaFoldDB" id="A0A3M6RI50"/>
<keyword evidence="2" id="KW-0238">DNA-binding</keyword>
<comment type="caution">
    <text evidence="7">The sequence shown here is derived from an EMBL/GenBank/DDBJ whole genome shotgun (WGS) entry which is preliminary data.</text>
</comment>
<name>A0A3M6RI50_9BURK</name>
<keyword evidence="1" id="KW-0805">Transcription regulation</keyword>
<protein>
    <submittedName>
        <fullName evidence="7">MerR family transcriptional regulator</fullName>
    </submittedName>
</protein>
<dbReference type="PANTHER" id="PTHR30204:SF90">
    <property type="entry name" value="HTH-TYPE TRANSCRIPTIONAL ACTIVATOR MTA"/>
    <property type="match status" value="1"/>
</dbReference>
<dbReference type="InterPro" id="IPR012925">
    <property type="entry name" value="TipAS_dom"/>
</dbReference>
<dbReference type="Proteomes" id="UP000275180">
    <property type="component" value="Unassembled WGS sequence"/>
</dbReference>
<dbReference type="SMART" id="SM00422">
    <property type="entry name" value="HTH_MERR"/>
    <property type="match status" value="1"/>
</dbReference>
<gene>
    <name evidence="7" type="ORF">EBQ34_08930</name>
</gene>
<evidence type="ECO:0000256" key="1">
    <source>
        <dbReference type="ARBA" id="ARBA00023015"/>
    </source>
</evidence>
<keyword evidence="4" id="KW-0804">Transcription</keyword>
<dbReference type="GO" id="GO:0003700">
    <property type="term" value="F:DNA-binding transcription factor activity"/>
    <property type="evidence" value="ECO:0007669"/>
    <property type="project" value="InterPro"/>
</dbReference>
<dbReference type="SUPFAM" id="SSF89082">
    <property type="entry name" value="Antibiotic binding domain of TipA-like multidrug resistance regulators"/>
    <property type="match status" value="1"/>
</dbReference>
<dbReference type="PROSITE" id="PS50937">
    <property type="entry name" value="HTH_MERR_2"/>
    <property type="match status" value="1"/>
</dbReference>
<evidence type="ECO:0000259" key="6">
    <source>
        <dbReference type="PROSITE" id="PS50937"/>
    </source>
</evidence>
<feature type="domain" description="HTH merR-type" evidence="6">
    <location>
        <begin position="1"/>
        <end position="69"/>
    </location>
</feature>
<evidence type="ECO:0000313" key="7">
    <source>
        <dbReference type="EMBL" id="RMX14830.1"/>
    </source>
</evidence>
<keyword evidence="3" id="KW-0010">Activator</keyword>
<feature type="coiled-coil region" evidence="5">
    <location>
        <begin position="75"/>
        <end position="102"/>
    </location>
</feature>
<dbReference type="Gene3D" id="1.10.1660.10">
    <property type="match status" value="1"/>
</dbReference>
<dbReference type="PANTHER" id="PTHR30204">
    <property type="entry name" value="REDOX-CYCLING DRUG-SENSING TRANSCRIPTIONAL ACTIVATOR SOXR"/>
    <property type="match status" value="1"/>
</dbReference>
<organism evidence="7 8">
    <name type="scientific">Vandammella animalimorsus</name>
    <dbReference type="NCBI Taxonomy" id="2029117"/>
    <lineage>
        <taxon>Bacteria</taxon>
        <taxon>Pseudomonadati</taxon>
        <taxon>Pseudomonadota</taxon>
        <taxon>Betaproteobacteria</taxon>
        <taxon>Burkholderiales</taxon>
        <taxon>Comamonadaceae</taxon>
        <taxon>Vandammella</taxon>
    </lineage>
</organism>
<dbReference type="Gene3D" id="1.10.490.50">
    <property type="entry name" value="Antibiotic binding domain of TipA-like multidrug resistance regulators"/>
    <property type="match status" value="1"/>
</dbReference>
<reference evidence="7 8" key="1">
    <citation type="submission" date="2018-10" db="EMBL/GenBank/DDBJ databases">
        <title>Comamonadaceae CDC group NO-1 genome sequencing and assembly.</title>
        <authorList>
            <person name="Bernier A.-M."/>
            <person name="Bernard K."/>
        </authorList>
    </citation>
    <scope>NUCLEOTIDE SEQUENCE [LARGE SCALE GENOMIC DNA]</scope>
    <source>
        <strain evidence="7 8">NML180582</strain>
    </source>
</reference>
<proteinExistence type="predicted"/>
<evidence type="ECO:0000256" key="5">
    <source>
        <dbReference type="SAM" id="Coils"/>
    </source>
</evidence>
<evidence type="ECO:0000256" key="3">
    <source>
        <dbReference type="ARBA" id="ARBA00023159"/>
    </source>
</evidence>
<dbReference type="Pfam" id="PF07739">
    <property type="entry name" value="TipAS"/>
    <property type="match status" value="1"/>
</dbReference>
<evidence type="ECO:0000256" key="2">
    <source>
        <dbReference type="ARBA" id="ARBA00023125"/>
    </source>
</evidence>
<dbReference type="CDD" id="cd01106">
    <property type="entry name" value="HTH_TipAL-Mta"/>
    <property type="match status" value="1"/>
</dbReference>
<dbReference type="SUPFAM" id="SSF46955">
    <property type="entry name" value="Putative DNA-binding domain"/>
    <property type="match status" value="1"/>
</dbReference>
<dbReference type="InterPro" id="IPR036244">
    <property type="entry name" value="TipA-like_antibiotic-bd"/>
</dbReference>
<dbReference type="InterPro" id="IPR000551">
    <property type="entry name" value="MerR-type_HTH_dom"/>
</dbReference>
<evidence type="ECO:0000313" key="8">
    <source>
        <dbReference type="Proteomes" id="UP000275180"/>
    </source>
</evidence>